<reference evidence="2 3" key="1">
    <citation type="submission" date="2019-06" db="EMBL/GenBank/DDBJ databases">
        <title>Erythrobacter insulae sp. nov., isolated from a tidal flat.</title>
        <authorList>
            <person name="Yoon J.-H."/>
        </authorList>
    </citation>
    <scope>NUCLEOTIDE SEQUENCE [LARGE SCALE GENOMIC DNA]</scope>
    <source>
        <strain evidence="2 3">JBTF-M21</strain>
    </source>
</reference>
<proteinExistence type="predicted"/>
<sequence length="122" mass="13202">MPGTKGGFNIAAIAAAGVAAVWFLENKGMSKNAARKKVASILAYHGVSRRRGDHGEPKSVTASAIRGWEERPDDYPVVAAIAPGYHETLEREGLDRGLQTIDEALAFLREQANEHLPTIFAF</sequence>
<keyword evidence="1" id="KW-0812">Transmembrane</keyword>
<name>A0A547P9V3_9SPHN</name>
<dbReference type="EMBL" id="VHJK01000001">
    <property type="protein sequence ID" value="TRD10910.1"/>
    <property type="molecule type" value="Genomic_DNA"/>
</dbReference>
<protein>
    <submittedName>
        <fullName evidence="2">Uncharacterized protein</fullName>
    </submittedName>
</protein>
<organism evidence="2 3">
    <name type="scientific">Erythrobacter insulae</name>
    <dbReference type="NCBI Taxonomy" id="2584124"/>
    <lineage>
        <taxon>Bacteria</taxon>
        <taxon>Pseudomonadati</taxon>
        <taxon>Pseudomonadota</taxon>
        <taxon>Alphaproteobacteria</taxon>
        <taxon>Sphingomonadales</taxon>
        <taxon>Erythrobacteraceae</taxon>
        <taxon>Erythrobacter/Porphyrobacter group</taxon>
        <taxon>Erythrobacter</taxon>
    </lineage>
</organism>
<feature type="transmembrane region" description="Helical" evidence="1">
    <location>
        <begin position="6"/>
        <end position="24"/>
    </location>
</feature>
<comment type="caution">
    <text evidence="2">The sequence shown here is derived from an EMBL/GenBank/DDBJ whole genome shotgun (WGS) entry which is preliminary data.</text>
</comment>
<accession>A0A547P9V3</accession>
<dbReference type="AlphaFoldDB" id="A0A547P9V3"/>
<gene>
    <name evidence="2" type="ORF">FGU71_02905</name>
</gene>
<keyword evidence="3" id="KW-1185">Reference proteome</keyword>
<evidence type="ECO:0000256" key="1">
    <source>
        <dbReference type="SAM" id="Phobius"/>
    </source>
</evidence>
<evidence type="ECO:0000313" key="3">
    <source>
        <dbReference type="Proteomes" id="UP000316343"/>
    </source>
</evidence>
<keyword evidence="1" id="KW-0472">Membrane</keyword>
<keyword evidence="1" id="KW-1133">Transmembrane helix</keyword>
<dbReference type="Proteomes" id="UP000316343">
    <property type="component" value="Unassembled WGS sequence"/>
</dbReference>
<evidence type="ECO:0000313" key="2">
    <source>
        <dbReference type="EMBL" id="TRD10910.1"/>
    </source>
</evidence>
<dbReference type="RefSeq" id="WP_185960184.1">
    <property type="nucleotide sequence ID" value="NZ_VHJK01000001.1"/>
</dbReference>